<accession>A0ABS2AVL7</accession>
<dbReference type="RefSeq" id="WP_203384251.1">
    <property type="nucleotide sequence ID" value="NZ_JAENHP010000052.1"/>
</dbReference>
<feature type="chain" id="PRO_5045127590" evidence="1">
    <location>
        <begin position="24"/>
        <end position="177"/>
    </location>
</feature>
<dbReference type="Proteomes" id="UP000632138">
    <property type="component" value="Unassembled WGS sequence"/>
</dbReference>
<evidence type="ECO:0000313" key="3">
    <source>
        <dbReference type="Proteomes" id="UP000632138"/>
    </source>
</evidence>
<keyword evidence="1" id="KW-0732">Signal</keyword>
<comment type="caution">
    <text evidence="2">The sequence shown here is derived from an EMBL/GenBank/DDBJ whole genome shotgun (WGS) entry which is preliminary data.</text>
</comment>
<gene>
    <name evidence="2" type="ORF">JIG36_51275</name>
</gene>
<evidence type="ECO:0000313" key="2">
    <source>
        <dbReference type="EMBL" id="MBM2623900.1"/>
    </source>
</evidence>
<proteinExistence type="predicted"/>
<sequence length="177" mass="17753">MRKPAIALFAGLAIAAATNGACAGVAVADDHVAPAAGAPVAAAAAAPVAAAPAAPAPAIADSDPKLKYVQAGKVVTITKDAKPVAKVTLKSASFAKSSAKAVLSVDATRPFTINPAMFTLYDLKGWENDPQQTKPVRFDAGHGSLTLTFTGTPGQPDALGWVPQNGEAAVAVWERGA</sequence>
<reference evidence="2 3" key="1">
    <citation type="submission" date="2021-01" db="EMBL/GenBank/DDBJ databases">
        <title>Actinoplanes sp. nov. LDG1-06 isolated from lichen.</title>
        <authorList>
            <person name="Saeng-In P."/>
            <person name="Phongsopitanun W."/>
            <person name="Kanchanasin P."/>
            <person name="Yuki M."/>
            <person name="Kudo T."/>
            <person name="Ohkuma M."/>
            <person name="Tanasupawat S."/>
        </authorList>
    </citation>
    <scope>NUCLEOTIDE SEQUENCE [LARGE SCALE GENOMIC DNA]</scope>
    <source>
        <strain evidence="2 3">LDG1-06</strain>
    </source>
</reference>
<evidence type="ECO:0000256" key="1">
    <source>
        <dbReference type="SAM" id="SignalP"/>
    </source>
</evidence>
<name>A0ABS2AVL7_9ACTN</name>
<protein>
    <submittedName>
        <fullName evidence="2">Uncharacterized protein</fullName>
    </submittedName>
</protein>
<dbReference type="EMBL" id="JAENHP010000052">
    <property type="protein sequence ID" value="MBM2623900.1"/>
    <property type="molecule type" value="Genomic_DNA"/>
</dbReference>
<organism evidence="2 3">
    <name type="scientific">Paractinoplanes ovalisporus</name>
    <dbReference type="NCBI Taxonomy" id="2810368"/>
    <lineage>
        <taxon>Bacteria</taxon>
        <taxon>Bacillati</taxon>
        <taxon>Actinomycetota</taxon>
        <taxon>Actinomycetes</taxon>
        <taxon>Micromonosporales</taxon>
        <taxon>Micromonosporaceae</taxon>
        <taxon>Paractinoplanes</taxon>
    </lineage>
</organism>
<keyword evidence="3" id="KW-1185">Reference proteome</keyword>
<feature type="signal peptide" evidence="1">
    <location>
        <begin position="1"/>
        <end position="23"/>
    </location>
</feature>